<name>A0ABS1UBM0_9PROT</name>
<keyword evidence="3" id="KW-1185">Reference proteome</keyword>
<comment type="caution">
    <text evidence="2">The sequence shown here is derived from an EMBL/GenBank/DDBJ whole genome shotgun (WGS) entry which is preliminary data.</text>
</comment>
<sequence length="91" mass="9674">MTLFPDPASPVAHPKPEQTAAAGPLGGPSYTYRGAVIDCLKAGHVCLLRMPNHPLDGHGFGVVGTITPLVDLWVEEKRLPSYMCLVAPTKP</sequence>
<evidence type="ECO:0000313" key="3">
    <source>
        <dbReference type="Proteomes" id="UP000660885"/>
    </source>
</evidence>
<reference evidence="2 3" key="1">
    <citation type="submission" date="2021-01" db="EMBL/GenBank/DDBJ databases">
        <title>Belnapia mucosa sp. nov. and Belnapia arida sp. nov., isolated from the Tabernas Desert (Almeria, Spain).</title>
        <authorList>
            <person name="Molina-Menor E."/>
            <person name="Vidal-Verdu A."/>
            <person name="Calonge A."/>
            <person name="Satari L."/>
            <person name="Pereto J."/>
            <person name="Porcar M."/>
        </authorList>
    </citation>
    <scope>NUCLEOTIDE SEQUENCE [LARGE SCALE GENOMIC DNA]</scope>
    <source>
        <strain evidence="2 3">T18</strain>
    </source>
</reference>
<proteinExistence type="predicted"/>
<feature type="region of interest" description="Disordered" evidence="1">
    <location>
        <begin position="1"/>
        <end position="24"/>
    </location>
</feature>
<protein>
    <submittedName>
        <fullName evidence="2">Uncharacterized protein</fullName>
    </submittedName>
</protein>
<dbReference type="EMBL" id="JAETWB010000047">
    <property type="protein sequence ID" value="MBL6082084.1"/>
    <property type="molecule type" value="Genomic_DNA"/>
</dbReference>
<dbReference type="RefSeq" id="WP_202835296.1">
    <property type="nucleotide sequence ID" value="NZ_JAETWB010000047.1"/>
</dbReference>
<accession>A0ABS1UBM0</accession>
<dbReference type="Proteomes" id="UP000660885">
    <property type="component" value="Unassembled WGS sequence"/>
</dbReference>
<gene>
    <name evidence="2" type="ORF">JMJ56_29335</name>
</gene>
<evidence type="ECO:0000256" key="1">
    <source>
        <dbReference type="SAM" id="MobiDB-lite"/>
    </source>
</evidence>
<evidence type="ECO:0000313" key="2">
    <source>
        <dbReference type="EMBL" id="MBL6082084.1"/>
    </source>
</evidence>
<organism evidence="2 3">
    <name type="scientific">Belnapia arida</name>
    <dbReference type="NCBI Taxonomy" id="2804533"/>
    <lineage>
        <taxon>Bacteria</taxon>
        <taxon>Pseudomonadati</taxon>
        <taxon>Pseudomonadota</taxon>
        <taxon>Alphaproteobacteria</taxon>
        <taxon>Acetobacterales</taxon>
        <taxon>Roseomonadaceae</taxon>
        <taxon>Belnapia</taxon>
    </lineage>
</organism>